<name>A0ABT1UGP4_9GAMM</name>
<comment type="caution">
    <text evidence="1">The sequence shown here is derived from an EMBL/GenBank/DDBJ whole genome shotgun (WGS) entry which is preliminary data.</text>
</comment>
<keyword evidence="2" id="KW-1185">Reference proteome</keyword>
<dbReference type="RefSeq" id="WP_256610677.1">
    <property type="nucleotide sequence ID" value="NZ_JANIBM010000008.1"/>
</dbReference>
<reference evidence="1 2" key="1">
    <citation type="submission" date="2022-07" db="EMBL/GenBank/DDBJ databases">
        <title>Methylomonas rivi sp. nov., Methylomonas rosea sp. nov., Methylomonas aureus sp. nov. and Methylomonas subterranea sp. nov., four novel methanotrophs isolated from a freshwater creek and the deep terrestrial subsurface.</title>
        <authorList>
            <person name="Abin C."/>
            <person name="Sankaranarayanan K."/>
            <person name="Garner C."/>
            <person name="Sindelar R."/>
            <person name="Kotary K."/>
            <person name="Garner R."/>
            <person name="Barclay S."/>
            <person name="Lawson P."/>
            <person name="Krumholz L."/>
        </authorList>
    </citation>
    <scope>NUCLEOTIDE SEQUENCE [LARGE SCALE GENOMIC DNA]</scope>
    <source>
        <strain evidence="1 2">SURF-1</strain>
    </source>
</reference>
<dbReference type="EMBL" id="JANIBM010000008">
    <property type="protein sequence ID" value="MCQ8181394.1"/>
    <property type="molecule type" value="Genomic_DNA"/>
</dbReference>
<dbReference type="Proteomes" id="UP001524569">
    <property type="component" value="Unassembled WGS sequence"/>
</dbReference>
<proteinExistence type="predicted"/>
<feature type="non-terminal residue" evidence="1">
    <location>
        <position position="1"/>
    </location>
</feature>
<dbReference type="Pfam" id="PF25948">
    <property type="entry name" value="DUF7986"/>
    <property type="match status" value="1"/>
</dbReference>
<organism evidence="1 2">
    <name type="scientific">Methylomonas aurea</name>
    <dbReference type="NCBI Taxonomy" id="2952224"/>
    <lineage>
        <taxon>Bacteria</taxon>
        <taxon>Pseudomonadati</taxon>
        <taxon>Pseudomonadota</taxon>
        <taxon>Gammaproteobacteria</taxon>
        <taxon>Methylococcales</taxon>
        <taxon>Methylococcaceae</taxon>
        <taxon>Methylomonas</taxon>
    </lineage>
</organism>
<accession>A0ABT1UGP4</accession>
<evidence type="ECO:0000313" key="2">
    <source>
        <dbReference type="Proteomes" id="UP001524569"/>
    </source>
</evidence>
<gene>
    <name evidence="1" type="ORF">NP603_09770</name>
</gene>
<sequence length="183" mass="21125">QLGIWRNKSIAVDSDEAMDKFTDYTIYGYRPRGFNMAEKFLRLFSKEADDYELALLRHLRHARYAIYQIEDTDGSEFLRAVDVFSKQTYRLMDYQMAKTAYTGLMLAGYLVDFDEFTIQTGGTVLVTREILQADEVEAIIDEIDDEQLASFLNDATNGAKLARAIVTATFRFQQSSNFKHHRV</sequence>
<protein>
    <submittedName>
        <fullName evidence="1">Uncharacterized protein</fullName>
    </submittedName>
</protein>
<dbReference type="InterPro" id="IPR058292">
    <property type="entry name" value="DUF7986"/>
</dbReference>
<evidence type="ECO:0000313" key="1">
    <source>
        <dbReference type="EMBL" id="MCQ8181394.1"/>
    </source>
</evidence>